<keyword evidence="2" id="KW-1185">Reference proteome</keyword>
<reference evidence="1" key="1">
    <citation type="submission" date="2020-07" db="EMBL/GenBank/DDBJ databases">
        <title>Genome sequence and genetic diversity analysis of an under-domesticated orphan crop, white fonio (Digitaria exilis).</title>
        <authorList>
            <person name="Bennetzen J.L."/>
            <person name="Chen S."/>
            <person name="Ma X."/>
            <person name="Wang X."/>
            <person name="Yssel A.E.J."/>
            <person name="Chaluvadi S.R."/>
            <person name="Johnson M."/>
            <person name="Gangashetty P."/>
            <person name="Hamidou F."/>
            <person name="Sanogo M.D."/>
            <person name="Zwaenepoel A."/>
            <person name="Wallace J."/>
            <person name="Van De Peer Y."/>
            <person name="Van Deynze A."/>
        </authorList>
    </citation>
    <scope>NUCLEOTIDE SEQUENCE</scope>
    <source>
        <tissue evidence="1">Leaves</tissue>
    </source>
</reference>
<dbReference type="AlphaFoldDB" id="A0A835KUP4"/>
<dbReference type="Proteomes" id="UP000636709">
    <property type="component" value="Unassembled WGS sequence"/>
</dbReference>
<protein>
    <submittedName>
        <fullName evidence="1">Uncharacterized protein</fullName>
    </submittedName>
</protein>
<sequence length="617" mass="70084">MEGRMKNATERFEGYVSMRPPRIHRFPHHLRGIGGAGGRYVVPSVVAIGPYHHGLPHLQAMEEVKHIAAFQLCRDNGCSVEEVYSDIFSIAGYARSCYNESSMAGLSDAEFAAMMFLDGCFLVQFAKNDKPPVLGQGLSCWPTIVKDTLLLENQIPWLVLEALTGWLITHMSPRAVWRWYVDAVTSVYFFDTKKEMRSVKKDDTSCAEEPNNPPHLLGKASLAETACCGCPAIGVKIRASTAQWFPDLKVRNKLLFGELNLSPLFLNDVVASILVNMVGLEVTEATTASSSEMDGFVVSSYMSVLGMLIDREEDVQELRRRGVLCSHLSNAQTLSFFKVLVQDLRLGFNYFAIVQGIDAFIRTRPVRIAVHKFLYNNFKLIAAVLSIASVLSVKRQFWEDLDGMVSTVPISEKLFKGGDLNGHLVVADFRLWVRVRRDKGAKMTRTKWWKLRGEAAQTFKGRMVEEGPWDEGADVDDMWLKMATCVRKVAAEVFGVSRGGKQKGKDTWWWNDEVQRAIKEKKEWFKCLHLDRSAANIEGYKVAKKAAKRARKTRDINQIKCIKDETDQLLVKDEEIKDRWREYFDKLFNGEIEGPDLELDDSFDDINRHFVRRIQEA</sequence>
<dbReference type="OrthoDB" id="1849062at2759"/>
<comment type="caution">
    <text evidence="1">The sequence shown here is derived from an EMBL/GenBank/DDBJ whole genome shotgun (WGS) entry which is preliminary data.</text>
</comment>
<dbReference type="EMBL" id="JACEFO010000191">
    <property type="protein sequence ID" value="KAF8776542.1"/>
    <property type="molecule type" value="Genomic_DNA"/>
</dbReference>
<proteinExistence type="predicted"/>
<organism evidence="1 2">
    <name type="scientific">Digitaria exilis</name>
    <dbReference type="NCBI Taxonomy" id="1010633"/>
    <lineage>
        <taxon>Eukaryota</taxon>
        <taxon>Viridiplantae</taxon>
        <taxon>Streptophyta</taxon>
        <taxon>Embryophyta</taxon>
        <taxon>Tracheophyta</taxon>
        <taxon>Spermatophyta</taxon>
        <taxon>Magnoliopsida</taxon>
        <taxon>Liliopsida</taxon>
        <taxon>Poales</taxon>
        <taxon>Poaceae</taxon>
        <taxon>PACMAD clade</taxon>
        <taxon>Panicoideae</taxon>
        <taxon>Panicodae</taxon>
        <taxon>Paniceae</taxon>
        <taxon>Anthephorinae</taxon>
        <taxon>Digitaria</taxon>
    </lineage>
</organism>
<dbReference type="InterPro" id="IPR004158">
    <property type="entry name" value="DUF247_pln"/>
</dbReference>
<evidence type="ECO:0000313" key="2">
    <source>
        <dbReference type="Proteomes" id="UP000636709"/>
    </source>
</evidence>
<gene>
    <name evidence="1" type="ORF">HU200_003259</name>
</gene>
<dbReference type="PANTHER" id="PTHR31549">
    <property type="entry name" value="PROTEIN, PUTATIVE (DUF247)-RELATED-RELATED"/>
    <property type="match status" value="1"/>
</dbReference>
<dbReference type="PANTHER" id="PTHR31549:SF244">
    <property type="entry name" value="OS08G0121500 PROTEIN"/>
    <property type="match status" value="1"/>
</dbReference>
<dbReference type="Pfam" id="PF03140">
    <property type="entry name" value="DUF247"/>
    <property type="match status" value="2"/>
</dbReference>
<accession>A0A835KUP4</accession>
<evidence type="ECO:0000313" key="1">
    <source>
        <dbReference type="EMBL" id="KAF8776542.1"/>
    </source>
</evidence>
<name>A0A835KUP4_9POAL</name>